<dbReference type="FunCoup" id="E8QY36">
    <property type="interactions" value="148"/>
</dbReference>
<dbReference type="EC" id="2.7.1.31" evidence="6"/>
<dbReference type="AlphaFoldDB" id="E8QY36"/>
<gene>
    <name evidence="6" type="ordered locus">Isop_1441</name>
</gene>
<dbReference type="InterPro" id="IPR018197">
    <property type="entry name" value="Glycerate_kinase_RE-like"/>
</dbReference>
<dbReference type="Pfam" id="PF02595">
    <property type="entry name" value="Gly_kinase"/>
    <property type="match status" value="1"/>
</dbReference>
<dbReference type="PANTHER" id="PTHR21599">
    <property type="entry name" value="GLYCERATE KINASE"/>
    <property type="match status" value="1"/>
</dbReference>
<name>E8QY36_ISOPI</name>
<dbReference type="InterPro" id="IPR004381">
    <property type="entry name" value="Glycerate_kinase"/>
</dbReference>
<dbReference type="EMBL" id="CP002353">
    <property type="protein sequence ID" value="ADV62026.1"/>
    <property type="molecule type" value="Genomic_DNA"/>
</dbReference>
<keyword evidence="3 4" id="KW-0418">Kinase</keyword>
<dbReference type="Gene3D" id="3.40.50.10350">
    <property type="entry name" value="Glycerate kinase, domain 1"/>
    <property type="match status" value="1"/>
</dbReference>
<dbReference type="KEGG" id="ipa:Isop_1441"/>
<dbReference type="HOGENOM" id="CLU_028255_0_0_0"/>
<evidence type="ECO:0000313" key="6">
    <source>
        <dbReference type="EMBL" id="ADV62026.1"/>
    </source>
</evidence>
<comment type="similarity">
    <text evidence="1 4">Belongs to the glycerate kinase type-1 family.</text>
</comment>
<dbReference type="Gene3D" id="3.90.1510.10">
    <property type="entry name" value="Glycerate kinase, domain 2"/>
    <property type="match status" value="1"/>
</dbReference>
<proteinExistence type="inferred from homology"/>
<organism evidence="6 7">
    <name type="scientific">Isosphaera pallida (strain ATCC 43644 / DSM 9630 / IS1B)</name>
    <dbReference type="NCBI Taxonomy" id="575540"/>
    <lineage>
        <taxon>Bacteria</taxon>
        <taxon>Pseudomonadati</taxon>
        <taxon>Planctomycetota</taxon>
        <taxon>Planctomycetia</taxon>
        <taxon>Isosphaerales</taxon>
        <taxon>Isosphaeraceae</taxon>
        <taxon>Isosphaera</taxon>
    </lineage>
</organism>
<dbReference type="STRING" id="575540.Isop_1441"/>
<evidence type="ECO:0000256" key="2">
    <source>
        <dbReference type="ARBA" id="ARBA00022679"/>
    </source>
</evidence>
<keyword evidence="2 4" id="KW-0808">Transferase</keyword>
<dbReference type="InterPro" id="IPR036129">
    <property type="entry name" value="Glycerate_kinase_sf"/>
</dbReference>
<evidence type="ECO:0000256" key="3">
    <source>
        <dbReference type="ARBA" id="ARBA00022777"/>
    </source>
</evidence>
<dbReference type="SUPFAM" id="SSF110738">
    <property type="entry name" value="Glycerate kinase I"/>
    <property type="match status" value="1"/>
</dbReference>
<accession>E8QY36</accession>
<keyword evidence="7" id="KW-1185">Reference proteome</keyword>
<dbReference type="GO" id="GO:0031388">
    <property type="term" value="P:organic acid phosphorylation"/>
    <property type="evidence" value="ECO:0007669"/>
    <property type="project" value="UniProtKB-UniRule"/>
</dbReference>
<feature type="region of interest" description="Disordered" evidence="5">
    <location>
        <begin position="1"/>
        <end position="24"/>
    </location>
</feature>
<dbReference type="Proteomes" id="UP000008631">
    <property type="component" value="Chromosome"/>
</dbReference>
<evidence type="ECO:0000256" key="4">
    <source>
        <dbReference type="PIRNR" id="PIRNR006078"/>
    </source>
</evidence>
<evidence type="ECO:0000313" key="7">
    <source>
        <dbReference type="Proteomes" id="UP000008631"/>
    </source>
</evidence>
<dbReference type="InParanoid" id="E8QY36"/>
<reference key="1">
    <citation type="submission" date="2010-11" db="EMBL/GenBank/DDBJ databases">
        <title>The complete sequence of chromosome of Isophaera pallida ATCC 43644.</title>
        <authorList>
            <consortium name="US DOE Joint Genome Institute (JGI-PGF)"/>
            <person name="Lucas S."/>
            <person name="Copeland A."/>
            <person name="Lapidus A."/>
            <person name="Bruce D."/>
            <person name="Goodwin L."/>
            <person name="Pitluck S."/>
            <person name="Kyrpides N."/>
            <person name="Mavromatis K."/>
            <person name="Pagani I."/>
            <person name="Ivanova N."/>
            <person name="Saunders E."/>
            <person name="Brettin T."/>
            <person name="Detter J.C."/>
            <person name="Han C."/>
            <person name="Tapia R."/>
            <person name="Land M."/>
            <person name="Hauser L."/>
            <person name="Markowitz V."/>
            <person name="Cheng J.-F."/>
            <person name="Hugenholtz P."/>
            <person name="Woyke T."/>
            <person name="Wu D."/>
            <person name="Eisen J.A."/>
        </authorList>
    </citation>
    <scope>NUCLEOTIDE SEQUENCE</scope>
    <source>
        <strain>ATCC 43644</strain>
    </source>
</reference>
<evidence type="ECO:0000256" key="5">
    <source>
        <dbReference type="SAM" id="MobiDB-lite"/>
    </source>
</evidence>
<dbReference type="InterPro" id="IPR018193">
    <property type="entry name" value="Glyc_kinase_flavodox-like_fold"/>
</dbReference>
<dbReference type="GO" id="GO:0008887">
    <property type="term" value="F:glycerate kinase activity"/>
    <property type="evidence" value="ECO:0007669"/>
    <property type="project" value="UniProtKB-UniRule"/>
</dbReference>
<evidence type="ECO:0000256" key="1">
    <source>
        <dbReference type="ARBA" id="ARBA00006284"/>
    </source>
</evidence>
<dbReference type="PANTHER" id="PTHR21599:SF0">
    <property type="entry name" value="GLYCERATE KINASE"/>
    <property type="match status" value="1"/>
</dbReference>
<dbReference type="RefSeq" id="WP_013564314.1">
    <property type="nucleotide sequence ID" value="NC_014962.1"/>
</dbReference>
<reference evidence="6 7" key="2">
    <citation type="journal article" date="2011" name="Stand. Genomic Sci.">
        <title>Complete genome sequence of Isosphaera pallida type strain (IS1B).</title>
        <authorList>
            <consortium name="US DOE Joint Genome Institute (JGI-PGF)"/>
            <person name="Goker M."/>
            <person name="Cleland D."/>
            <person name="Saunders E."/>
            <person name="Lapidus A."/>
            <person name="Nolan M."/>
            <person name="Lucas S."/>
            <person name="Hammon N."/>
            <person name="Deshpande S."/>
            <person name="Cheng J.F."/>
            <person name="Tapia R."/>
            <person name="Han C."/>
            <person name="Goodwin L."/>
            <person name="Pitluck S."/>
            <person name="Liolios K."/>
            <person name="Pagani I."/>
            <person name="Ivanova N."/>
            <person name="Mavromatis K."/>
            <person name="Pati A."/>
            <person name="Chen A."/>
            <person name="Palaniappan K."/>
            <person name="Land M."/>
            <person name="Hauser L."/>
            <person name="Chang Y.J."/>
            <person name="Jeffries C.D."/>
            <person name="Detter J.C."/>
            <person name="Beck B."/>
            <person name="Woyke T."/>
            <person name="Bristow J."/>
            <person name="Eisen J.A."/>
            <person name="Markowitz V."/>
            <person name="Hugenholtz P."/>
            <person name="Kyrpides N.C."/>
            <person name="Klenk H.P."/>
        </authorList>
    </citation>
    <scope>NUCLEOTIDE SEQUENCE [LARGE SCALE GENOMIC DNA]</scope>
    <source>
        <strain evidence="7">ATCC 43644 / DSM 9630 / IS1B</strain>
    </source>
</reference>
<sequence>MTRPSDARLSDPQSSQTDGDAARPWRVVIAPDKLKECLSATDAAEAIASGVQRACPQAWLDRVPFADGGEGTVEALARAMNGTLSEVEVRPPTPDATPIVARLAHWRDADGATVAALEMAAASGLALVPRDRRNVARATTLGTGDLIRHALDLGARRLIIGIGGSATNDGGAGMAQALGYRLLDEQGQDLPPGGLELSRLDRIDSSQRDSRLNDVEILVACDVTNPLCGPRGASAVFGPQKGADPEMVQRLDQALCRFADIIRRDLGQEIRDVPGAGAAGGLGAGLMAFLGGRLQSGVELIARAVDLERRVSQADWVLTAEGRLDGSTADGKAVAGVVRVAAARRVPVVALVGSVGAGWERLGNLGLTAIMPILTQPLNLDQALNPDHARSHLSFAAEQATRILLAGRTLR</sequence>
<dbReference type="PIRSF" id="PIRSF006078">
    <property type="entry name" value="GlxK"/>
    <property type="match status" value="1"/>
</dbReference>
<protein>
    <submittedName>
        <fullName evidence="6">Glycerate kinase</fullName>
        <ecNumber evidence="6">2.7.1.31</ecNumber>
    </submittedName>
</protein>
<dbReference type="NCBIfam" id="TIGR00045">
    <property type="entry name" value="glycerate kinase"/>
    <property type="match status" value="1"/>
</dbReference>
<dbReference type="OrthoDB" id="9774290at2"/>
<dbReference type="eggNOG" id="COG1929">
    <property type="taxonomic scope" value="Bacteria"/>
</dbReference>